<evidence type="ECO:0000256" key="7">
    <source>
        <dbReference type="ARBA" id="ARBA00023015"/>
    </source>
</evidence>
<accession>A0ABP0RTM1</accession>
<keyword evidence="5" id="KW-0863">Zinc-finger</keyword>
<evidence type="ECO:0000313" key="12">
    <source>
        <dbReference type="Proteomes" id="UP001642464"/>
    </source>
</evidence>
<evidence type="ECO:0000256" key="3">
    <source>
        <dbReference type="ARBA" id="ARBA00022723"/>
    </source>
</evidence>
<keyword evidence="3" id="KW-0479">Metal-binding</keyword>
<keyword evidence="6" id="KW-0862">Zinc</keyword>
<evidence type="ECO:0000256" key="5">
    <source>
        <dbReference type="ARBA" id="ARBA00022771"/>
    </source>
</evidence>
<proteinExistence type="inferred from homology"/>
<reference evidence="11 12" key="1">
    <citation type="submission" date="2024-02" db="EMBL/GenBank/DDBJ databases">
        <authorList>
            <person name="Chen Y."/>
            <person name="Shah S."/>
            <person name="Dougan E. K."/>
            <person name="Thang M."/>
            <person name="Chan C."/>
        </authorList>
    </citation>
    <scope>NUCLEOTIDE SEQUENCE [LARGE SCALE GENOMIC DNA]</scope>
</reference>
<name>A0ABP0RTM1_9DINO</name>
<dbReference type="Proteomes" id="UP001642464">
    <property type="component" value="Unassembled WGS sequence"/>
</dbReference>
<keyword evidence="9" id="KW-0539">Nucleus</keyword>
<evidence type="ECO:0000259" key="10">
    <source>
        <dbReference type="SMART" id="SM00438"/>
    </source>
</evidence>
<sequence length="334" mass="37635">MICLNKVKPSHHIWSCDQCWAVFHLKCIKSWIQRCNSAGGLEFDWACPGCRYHRVERMPEYTCYCKKVPEPELNPHWLAHSCGEVCEKDRGCPHPCPELCHPGPCARCTAVGGPGSCHCGREQTATTRCGDPKQWSCGAACGQALSCGQHSCKARCHAGPCPPCTEASEESCYCGKAQEWRRCGHSEFSCHKPCGKLLDCQEHFCERECHSGDCGLCPRDPERWGDRCACGKTFNCSHESARVRLKRFVGVRRRCSQPLALCKQTCDKRHERCQHLCEKNCHEESCGQCEVKVQRECRCSRTRKEVVCSEVGDVMCHQVCRTKKTCGTPPFLQK</sequence>
<feature type="domain" description="NF-X1-type" evidence="10">
    <location>
        <begin position="200"/>
        <end position="219"/>
    </location>
</feature>
<evidence type="ECO:0000313" key="11">
    <source>
        <dbReference type="EMBL" id="CAK9103708.1"/>
    </source>
</evidence>
<gene>
    <name evidence="11" type="ORF">SCF082_LOCUS48430</name>
</gene>
<evidence type="ECO:0000256" key="6">
    <source>
        <dbReference type="ARBA" id="ARBA00022833"/>
    </source>
</evidence>
<comment type="subcellular location">
    <subcellularLocation>
        <location evidence="1">Nucleus</location>
    </subcellularLocation>
</comment>
<dbReference type="InterPro" id="IPR034078">
    <property type="entry name" value="NFX1_fam"/>
</dbReference>
<keyword evidence="8" id="KW-0804">Transcription</keyword>
<feature type="domain" description="NF-X1-type" evidence="10">
    <location>
        <begin position="273"/>
        <end position="291"/>
    </location>
</feature>
<comment type="similarity">
    <text evidence="2">Belongs to the NFX1 family.</text>
</comment>
<keyword evidence="7" id="KW-0805">Transcription regulation</keyword>
<dbReference type="SMART" id="SM00438">
    <property type="entry name" value="ZnF_NFX"/>
    <property type="match status" value="4"/>
</dbReference>
<keyword evidence="12" id="KW-1185">Reference proteome</keyword>
<comment type="caution">
    <text evidence="11">The sequence shown here is derived from an EMBL/GenBank/DDBJ whole genome shotgun (WGS) entry which is preliminary data.</text>
</comment>
<dbReference type="InterPro" id="IPR000967">
    <property type="entry name" value="Znf_NFX1"/>
</dbReference>
<evidence type="ECO:0000256" key="9">
    <source>
        <dbReference type="ARBA" id="ARBA00023242"/>
    </source>
</evidence>
<organism evidence="11 12">
    <name type="scientific">Durusdinium trenchii</name>
    <dbReference type="NCBI Taxonomy" id="1381693"/>
    <lineage>
        <taxon>Eukaryota</taxon>
        <taxon>Sar</taxon>
        <taxon>Alveolata</taxon>
        <taxon>Dinophyceae</taxon>
        <taxon>Suessiales</taxon>
        <taxon>Symbiodiniaceae</taxon>
        <taxon>Durusdinium</taxon>
    </lineage>
</organism>
<keyword evidence="4" id="KW-0677">Repeat</keyword>
<evidence type="ECO:0000256" key="2">
    <source>
        <dbReference type="ARBA" id="ARBA00007269"/>
    </source>
</evidence>
<dbReference type="CDD" id="cd06008">
    <property type="entry name" value="NF-X1-zinc-finger"/>
    <property type="match status" value="1"/>
</dbReference>
<dbReference type="PANTHER" id="PTHR12360">
    <property type="entry name" value="NUCLEAR TRANSCRIPTION FACTOR, X-BOX BINDING 1 NFX1"/>
    <property type="match status" value="1"/>
</dbReference>
<evidence type="ECO:0000256" key="8">
    <source>
        <dbReference type="ARBA" id="ARBA00023163"/>
    </source>
</evidence>
<dbReference type="EMBL" id="CAXAMM010042239">
    <property type="protein sequence ID" value="CAK9103708.1"/>
    <property type="molecule type" value="Genomic_DNA"/>
</dbReference>
<feature type="domain" description="NF-X1-type" evidence="10">
    <location>
        <begin position="92"/>
        <end position="110"/>
    </location>
</feature>
<evidence type="ECO:0000256" key="1">
    <source>
        <dbReference type="ARBA" id="ARBA00004123"/>
    </source>
</evidence>
<feature type="domain" description="NF-X1-type" evidence="10">
    <location>
        <begin position="147"/>
        <end position="166"/>
    </location>
</feature>
<dbReference type="PANTHER" id="PTHR12360:SF12">
    <property type="entry name" value="TRANSCRIPTIONAL REPRESSOR NF-X1"/>
    <property type="match status" value="1"/>
</dbReference>
<evidence type="ECO:0000256" key="4">
    <source>
        <dbReference type="ARBA" id="ARBA00022737"/>
    </source>
</evidence>
<dbReference type="Pfam" id="PF01422">
    <property type="entry name" value="zf-NF-X1"/>
    <property type="match status" value="4"/>
</dbReference>
<protein>
    <submittedName>
        <fullName evidence="11">Transcriptional repressor NF-X1 homolog</fullName>
    </submittedName>
</protein>